<name>A0A6A4WAF4_AMPAM</name>
<dbReference type="EMBL" id="VIIS01001246">
    <property type="protein sequence ID" value="KAF0300650.1"/>
    <property type="molecule type" value="Genomic_DNA"/>
</dbReference>
<dbReference type="OrthoDB" id="513595at2759"/>
<feature type="region of interest" description="Disordered" evidence="1">
    <location>
        <begin position="1"/>
        <end position="40"/>
    </location>
</feature>
<sequence length="131" mass="15055">MVEMEDTEPEKPSAGKNNDEPAVPGEEDVTVSKWEKMDPSEERLDKLDGVIAARKRKDAHPQTMEDYLSLPDDYESRTGTTGKKRVRWADVEEKNQQRKMRDMGFVVGQTDWNRMTDPTFGESALTKTKYI</sequence>
<reference evidence="2 3" key="1">
    <citation type="submission" date="2019-07" db="EMBL/GenBank/DDBJ databases">
        <title>Draft genome assembly of a fouling barnacle, Amphibalanus amphitrite (Darwin, 1854): The first reference genome for Thecostraca.</title>
        <authorList>
            <person name="Kim W."/>
        </authorList>
    </citation>
    <scope>NUCLEOTIDE SEQUENCE [LARGE SCALE GENOMIC DNA]</scope>
    <source>
        <strain evidence="2">SNU_AA5</strain>
        <tissue evidence="2">Soma without cirri and trophi</tissue>
    </source>
</reference>
<feature type="compositionally biased region" description="Basic and acidic residues" evidence="1">
    <location>
        <begin position="9"/>
        <end position="19"/>
    </location>
</feature>
<dbReference type="GO" id="GO:0005634">
    <property type="term" value="C:nucleus"/>
    <property type="evidence" value="ECO:0007669"/>
    <property type="project" value="InterPro"/>
</dbReference>
<feature type="region of interest" description="Disordered" evidence="1">
    <location>
        <begin position="53"/>
        <end position="85"/>
    </location>
</feature>
<proteinExistence type="predicted"/>
<gene>
    <name evidence="2" type="primary">Ylpm1_2</name>
    <name evidence="2" type="ORF">FJT64_026858</name>
</gene>
<dbReference type="GO" id="GO:0032204">
    <property type="term" value="P:regulation of telomere maintenance"/>
    <property type="evidence" value="ECO:0007669"/>
    <property type="project" value="TreeGrafter"/>
</dbReference>
<dbReference type="PANTHER" id="PTHR13413:SF0">
    <property type="entry name" value="YLP MOTIF-CONTAINING PROTEIN 1"/>
    <property type="match status" value="1"/>
</dbReference>
<dbReference type="Proteomes" id="UP000440578">
    <property type="component" value="Unassembled WGS sequence"/>
</dbReference>
<organism evidence="2 3">
    <name type="scientific">Amphibalanus amphitrite</name>
    <name type="common">Striped barnacle</name>
    <name type="synonym">Balanus amphitrite</name>
    <dbReference type="NCBI Taxonomy" id="1232801"/>
    <lineage>
        <taxon>Eukaryota</taxon>
        <taxon>Metazoa</taxon>
        <taxon>Ecdysozoa</taxon>
        <taxon>Arthropoda</taxon>
        <taxon>Crustacea</taxon>
        <taxon>Multicrustacea</taxon>
        <taxon>Cirripedia</taxon>
        <taxon>Thoracica</taxon>
        <taxon>Thoracicalcarea</taxon>
        <taxon>Balanomorpha</taxon>
        <taxon>Balanoidea</taxon>
        <taxon>Balanidae</taxon>
        <taxon>Amphibalaninae</taxon>
        <taxon>Amphibalanus</taxon>
    </lineage>
</organism>
<evidence type="ECO:0000313" key="2">
    <source>
        <dbReference type="EMBL" id="KAF0300650.1"/>
    </source>
</evidence>
<accession>A0A6A4WAF4</accession>
<evidence type="ECO:0000313" key="3">
    <source>
        <dbReference type="Proteomes" id="UP000440578"/>
    </source>
</evidence>
<keyword evidence="3" id="KW-1185">Reference proteome</keyword>
<evidence type="ECO:0000256" key="1">
    <source>
        <dbReference type="SAM" id="MobiDB-lite"/>
    </source>
</evidence>
<dbReference type="AlphaFoldDB" id="A0A6A4WAF4"/>
<dbReference type="PANTHER" id="PTHR13413">
    <property type="entry name" value="YLP MOTIF CONTAINING PROTEIN NUCLEAR PROTEIN ZAP"/>
    <property type="match status" value="1"/>
</dbReference>
<dbReference type="InterPro" id="IPR026314">
    <property type="entry name" value="YLP_motif_con_p1"/>
</dbReference>
<comment type="caution">
    <text evidence="2">The sequence shown here is derived from an EMBL/GenBank/DDBJ whole genome shotgun (WGS) entry which is preliminary data.</text>
</comment>
<protein>
    <submittedName>
        <fullName evidence="2">YLP motif-containing protein 1</fullName>
    </submittedName>
</protein>